<dbReference type="GeneID" id="104607158"/>
<dbReference type="CDD" id="cd02570">
    <property type="entry name" value="PseudoU_synth_EcTruA"/>
    <property type="match status" value="1"/>
</dbReference>
<dbReference type="HAMAP" id="MF_00171">
    <property type="entry name" value="TruA"/>
    <property type="match status" value="1"/>
</dbReference>
<dbReference type="Gene3D" id="3.30.70.580">
    <property type="entry name" value="Pseudouridine synthase I, catalytic domain, N-terminal subdomain"/>
    <property type="match status" value="1"/>
</dbReference>
<dbReference type="NCBIfam" id="TIGR00071">
    <property type="entry name" value="hisT_truA"/>
    <property type="match status" value="1"/>
</dbReference>
<dbReference type="InterPro" id="IPR020103">
    <property type="entry name" value="PsdUridine_synth_cat_dom_sf"/>
</dbReference>
<dbReference type="InterPro" id="IPR001406">
    <property type="entry name" value="PsdUridine_synth_TruA"/>
</dbReference>
<organism evidence="7 8">
    <name type="scientific">Nelumbo nucifera</name>
    <name type="common">Sacred lotus</name>
    <dbReference type="NCBI Taxonomy" id="4432"/>
    <lineage>
        <taxon>Eukaryota</taxon>
        <taxon>Viridiplantae</taxon>
        <taxon>Streptophyta</taxon>
        <taxon>Embryophyta</taxon>
        <taxon>Tracheophyta</taxon>
        <taxon>Spermatophyta</taxon>
        <taxon>Magnoliopsida</taxon>
        <taxon>Proteales</taxon>
        <taxon>Nelumbonaceae</taxon>
        <taxon>Nelumbo</taxon>
    </lineage>
</organism>
<evidence type="ECO:0000256" key="5">
    <source>
        <dbReference type="SAM" id="MobiDB-lite"/>
    </source>
</evidence>
<evidence type="ECO:0000256" key="1">
    <source>
        <dbReference type="ARBA" id="ARBA00009375"/>
    </source>
</evidence>
<reference evidence="8" key="1">
    <citation type="submission" date="2025-08" db="UniProtKB">
        <authorList>
            <consortium name="RefSeq"/>
        </authorList>
    </citation>
    <scope>IDENTIFICATION</scope>
</reference>
<dbReference type="InParanoid" id="A0A1U8AWL3"/>
<dbReference type="OMA" id="RKYSYHI"/>
<dbReference type="Pfam" id="PF01416">
    <property type="entry name" value="PseudoU_synth_1"/>
    <property type="match status" value="2"/>
</dbReference>
<gene>
    <name evidence="8" type="primary">LOC104607158</name>
</gene>
<dbReference type="OrthoDB" id="271910at2759"/>
<dbReference type="InterPro" id="IPR020097">
    <property type="entry name" value="PsdUridine_synth_TruA_a/b_dom"/>
</dbReference>
<dbReference type="FunCoup" id="A0A1U8AWL3">
    <property type="interactions" value="1468"/>
</dbReference>
<keyword evidence="2 4" id="KW-0819">tRNA processing</keyword>
<evidence type="ECO:0000313" key="7">
    <source>
        <dbReference type="Proteomes" id="UP000189703"/>
    </source>
</evidence>
<dbReference type="GO" id="GO:0003723">
    <property type="term" value="F:RNA binding"/>
    <property type="evidence" value="ECO:0007669"/>
    <property type="project" value="InterPro"/>
</dbReference>
<comment type="similarity">
    <text evidence="1 4">Belongs to the tRNA pseudouridine synthase TruA family.</text>
</comment>
<name>A0A1U8AWL3_NELNU</name>
<dbReference type="GO" id="GO:0031119">
    <property type="term" value="P:tRNA pseudouridine synthesis"/>
    <property type="evidence" value="ECO:0000318"/>
    <property type="project" value="GO_Central"/>
</dbReference>
<dbReference type="PANTHER" id="PTHR11142">
    <property type="entry name" value="PSEUDOURIDYLATE SYNTHASE"/>
    <property type="match status" value="1"/>
</dbReference>
<dbReference type="STRING" id="4432.A0A1U8AWL3"/>
<evidence type="ECO:0000256" key="4">
    <source>
        <dbReference type="RuleBase" id="RU003792"/>
    </source>
</evidence>
<sequence length="330" mass="37400">MSYAVVGFSSPPPNPSLPSSINSLQKQDGDTAEQIQLEDKHPTLPGYKWRLVIAYDGTKFSGWQYQQSPPTIQCIVEKTLTRITKLEREELCFVGASRTDTGVHAWGQFQVAHFVTPFNYHSLESIHAALNGLLPSDIRVREISSVLPEFHARFSAESKIYHYKIYNDTIMDPFQRLYAYHNAYRLNTVAMREAAKYFIGKHDFSAFVNASRNDISPDPLKHIFRFDVIEMGVLLQLEVEGSGFLYRQVRNMVGLLLQVGREAVPPDIVPHILATRDRKELAKYALCAPPHGLCLMSVKYNKDILQPPPGCPASSFGMHYCLSKCKLPFY</sequence>
<evidence type="ECO:0000256" key="3">
    <source>
        <dbReference type="ARBA" id="ARBA00023235"/>
    </source>
</evidence>
<dbReference type="GO" id="GO:0160147">
    <property type="term" value="F:tRNA pseudouridine(38-40) synthase activity"/>
    <property type="evidence" value="ECO:0007669"/>
    <property type="project" value="UniProtKB-EC"/>
</dbReference>
<evidence type="ECO:0000256" key="2">
    <source>
        <dbReference type="ARBA" id="ARBA00022694"/>
    </source>
</evidence>
<dbReference type="FunFam" id="3.30.70.580:FF:000001">
    <property type="entry name" value="tRNA pseudouridine synthase A"/>
    <property type="match status" value="1"/>
</dbReference>
<dbReference type="GO" id="GO:0009982">
    <property type="term" value="F:pseudouridine synthase activity"/>
    <property type="evidence" value="ECO:0000318"/>
    <property type="project" value="GO_Central"/>
</dbReference>
<evidence type="ECO:0000313" key="8">
    <source>
        <dbReference type="RefSeq" id="XP_010271012.1"/>
    </source>
</evidence>
<dbReference type="InterPro" id="IPR020095">
    <property type="entry name" value="PsdUridine_synth_TruA_C"/>
</dbReference>
<dbReference type="AlphaFoldDB" id="A0A1U8AWL3"/>
<dbReference type="Gene3D" id="3.30.70.660">
    <property type="entry name" value="Pseudouridine synthase I, catalytic domain, C-terminal subdomain"/>
    <property type="match status" value="1"/>
</dbReference>
<dbReference type="eggNOG" id="KOG4393">
    <property type="taxonomic scope" value="Eukaryota"/>
</dbReference>
<proteinExistence type="inferred from homology"/>
<feature type="domain" description="Pseudouridine synthase I TruA alpha/beta" evidence="6">
    <location>
        <begin position="53"/>
        <end position="154"/>
    </location>
</feature>
<dbReference type="RefSeq" id="XP_010271012.1">
    <property type="nucleotide sequence ID" value="XM_010272710.2"/>
</dbReference>
<keyword evidence="3 4" id="KW-0413">Isomerase</keyword>
<keyword evidence="7" id="KW-1185">Reference proteome</keyword>
<dbReference type="InterPro" id="IPR020094">
    <property type="entry name" value="TruA/RsuA/RluB/E/F_N"/>
</dbReference>
<dbReference type="EC" id="5.4.99.12" evidence="4"/>
<dbReference type="KEGG" id="nnu:104607158"/>
<dbReference type="Proteomes" id="UP000189703">
    <property type="component" value="Unplaced"/>
</dbReference>
<dbReference type="SUPFAM" id="SSF55120">
    <property type="entry name" value="Pseudouridine synthase"/>
    <property type="match status" value="1"/>
</dbReference>
<feature type="region of interest" description="Disordered" evidence="5">
    <location>
        <begin position="1"/>
        <end position="33"/>
    </location>
</feature>
<comment type="catalytic activity">
    <reaction evidence="4">
        <text>uridine(38/39/40) in tRNA = pseudouridine(38/39/40) in tRNA</text>
        <dbReference type="Rhea" id="RHEA:22376"/>
        <dbReference type="Rhea" id="RHEA-COMP:10085"/>
        <dbReference type="Rhea" id="RHEA-COMP:10087"/>
        <dbReference type="ChEBI" id="CHEBI:65314"/>
        <dbReference type="ChEBI" id="CHEBI:65315"/>
        <dbReference type="EC" id="5.4.99.12"/>
    </reaction>
</comment>
<accession>A0A1U8AWL3</accession>
<evidence type="ECO:0000259" key="6">
    <source>
        <dbReference type="Pfam" id="PF01416"/>
    </source>
</evidence>
<feature type="domain" description="Pseudouridine synthase I TruA alpha/beta" evidence="6">
    <location>
        <begin position="194"/>
        <end position="301"/>
    </location>
</feature>
<dbReference type="PANTHER" id="PTHR11142:SF0">
    <property type="entry name" value="TRNA PSEUDOURIDINE SYNTHASE-LIKE 1"/>
    <property type="match status" value="1"/>
</dbReference>
<protein>
    <recommendedName>
        <fullName evidence="4">tRNA pseudouridine synthase</fullName>
        <ecNumber evidence="4">5.4.99.12</ecNumber>
    </recommendedName>
</protein>